<proteinExistence type="predicted"/>
<feature type="non-terminal residue" evidence="1">
    <location>
        <position position="1"/>
    </location>
</feature>
<dbReference type="AlphaFoldDB" id="X1H6M3"/>
<name>X1H6M3_9ZZZZ</name>
<gene>
    <name evidence="1" type="ORF">S03H2_37991</name>
</gene>
<sequence length="31" mass="3507">LKPFIPVGFLSIIDLSVSREINVKLEEAYCL</sequence>
<organism evidence="1">
    <name type="scientific">marine sediment metagenome</name>
    <dbReference type="NCBI Taxonomy" id="412755"/>
    <lineage>
        <taxon>unclassified sequences</taxon>
        <taxon>metagenomes</taxon>
        <taxon>ecological metagenomes</taxon>
    </lineage>
</organism>
<protein>
    <submittedName>
        <fullName evidence="1">Uncharacterized protein</fullName>
    </submittedName>
</protein>
<accession>X1H6M3</accession>
<comment type="caution">
    <text evidence="1">The sequence shown here is derived from an EMBL/GenBank/DDBJ whole genome shotgun (WGS) entry which is preliminary data.</text>
</comment>
<evidence type="ECO:0000313" key="1">
    <source>
        <dbReference type="EMBL" id="GAH52740.1"/>
    </source>
</evidence>
<dbReference type="EMBL" id="BARU01023404">
    <property type="protein sequence ID" value="GAH52740.1"/>
    <property type="molecule type" value="Genomic_DNA"/>
</dbReference>
<reference evidence="1" key="1">
    <citation type="journal article" date="2014" name="Front. Microbiol.">
        <title>High frequency of phylogenetically diverse reductive dehalogenase-homologous genes in deep subseafloor sedimentary metagenomes.</title>
        <authorList>
            <person name="Kawai M."/>
            <person name="Futagami T."/>
            <person name="Toyoda A."/>
            <person name="Takaki Y."/>
            <person name="Nishi S."/>
            <person name="Hori S."/>
            <person name="Arai W."/>
            <person name="Tsubouchi T."/>
            <person name="Morono Y."/>
            <person name="Uchiyama I."/>
            <person name="Ito T."/>
            <person name="Fujiyama A."/>
            <person name="Inagaki F."/>
            <person name="Takami H."/>
        </authorList>
    </citation>
    <scope>NUCLEOTIDE SEQUENCE</scope>
    <source>
        <strain evidence="1">Expedition CK06-06</strain>
    </source>
</reference>